<accession>A0A0R3W830</accession>
<gene>
    <name evidence="3" type="ORF">TASK_LOCUS6481</name>
</gene>
<dbReference type="InterPro" id="IPR004038">
    <property type="entry name" value="Ribosomal_eL8/eL30/eS12/Gad45"/>
</dbReference>
<name>A0A0R3W830_TAEAS</name>
<protein>
    <submittedName>
        <fullName evidence="5">Ribosomal_L7Ae domain-containing protein</fullName>
    </submittedName>
</protein>
<dbReference type="GO" id="GO:0042254">
    <property type="term" value="P:ribosome biogenesis"/>
    <property type="evidence" value="ECO:0007669"/>
    <property type="project" value="InterPro"/>
</dbReference>
<dbReference type="Pfam" id="PF01248">
    <property type="entry name" value="Ribosomal_L7Ae"/>
    <property type="match status" value="1"/>
</dbReference>
<dbReference type="InterPro" id="IPR004037">
    <property type="entry name" value="Ribosomal_eL8-like_CS"/>
</dbReference>
<dbReference type="STRING" id="60517.A0A0R3W830"/>
<evidence type="ECO:0000313" key="4">
    <source>
        <dbReference type="Proteomes" id="UP000282613"/>
    </source>
</evidence>
<reference evidence="5" key="1">
    <citation type="submission" date="2017-02" db="UniProtKB">
        <authorList>
            <consortium name="WormBaseParasite"/>
        </authorList>
    </citation>
    <scope>IDENTIFICATION</scope>
</reference>
<dbReference type="PROSITE" id="PS01082">
    <property type="entry name" value="RIBOSOMAL_L7AE"/>
    <property type="match status" value="1"/>
</dbReference>
<keyword evidence="4" id="KW-1185">Reference proteome</keyword>
<dbReference type="GO" id="GO:1990904">
    <property type="term" value="C:ribonucleoprotein complex"/>
    <property type="evidence" value="ECO:0007669"/>
    <property type="project" value="InterPro"/>
</dbReference>
<evidence type="ECO:0000259" key="2">
    <source>
        <dbReference type="Pfam" id="PF01248"/>
    </source>
</evidence>
<dbReference type="EMBL" id="UYRS01018505">
    <property type="protein sequence ID" value="VDK36795.1"/>
    <property type="molecule type" value="Genomic_DNA"/>
</dbReference>
<organism evidence="5">
    <name type="scientific">Taenia asiatica</name>
    <name type="common">Asian tapeworm</name>
    <dbReference type="NCBI Taxonomy" id="60517"/>
    <lineage>
        <taxon>Eukaryota</taxon>
        <taxon>Metazoa</taxon>
        <taxon>Spiralia</taxon>
        <taxon>Lophotrochozoa</taxon>
        <taxon>Platyhelminthes</taxon>
        <taxon>Cestoda</taxon>
        <taxon>Eucestoda</taxon>
        <taxon>Cyclophyllidea</taxon>
        <taxon>Taeniidae</taxon>
        <taxon>Taenia</taxon>
    </lineage>
</organism>
<dbReference type="WBParaSite" id="TASK_0000648001-mRNA-1">
    <property type="protein sequence ID" value="TASK_0000648001-mRNA-1"/>
    <property type="gene ID" value="TASK_0000648001"/>
</dbReference>
<evidence type="ECO:0000256" key="1">
    <source>
        <dbReference type="ARBA" id="ARBA00007337"/>
    </source>
</evidence>
<proteinExistence type="inferred from homology"/>
<dbReference type="Proteomes" id="UP000282613">
    <property type="component" value="Unassembled WGS sequence"/>
</dbReference>
<evidence type="ECO:0000313" key="3">
    <source>
        <dbReference type="EMBL" id="VDK36795.1"/>
    </source>
</evidence>
<dbReference type="AlphaFoldDB" id="A0A0R3W830"/>
<reference evidence="3 4" key="2">
    <citation type="submission" date="2018-11" db="EMBL/GenBank/DDBJ databases">
        <authorList>
            <consortium name="Pathogen Informatics"/>
        </authorList>
    </citation>
    <scope>NUCLEOTIDE SEQUENCE [LARGE SCALE GENOMIC DNA]</scope>
</reference>
<dbReference type="InterPro" id="IPR029064">
    <property type="entry name" value="Ribosomal_eL30-like_sf"/>
</dbReference>
<feature type="domain" description="Ribosomal protein eL8/eL30/eS12/Gadd45" evidence="2">
    <location>
        <begin position="46"/>
        <end position="134"/>
    </location>
</feature>
<dbReference type="OrthoDB" id="5364946at2759"/>
<evidence type="ECO:0000313" key="5">
    <source>
        <dbReference type="WBParaSite" id="TASK_0000648001-mRNA-1"/>
    </source>
</evidence>
<comment type="similarity">
    <text evidence="1">Belongs to the eukaryotic ribosomal protein eL8 family.</text>
</comment>
<dbReference type="SUPFAM" id="SSF55315">
    <property type="entry name" value="L30e-like"/>
    <property type="match status" value="1"/>
</dbReference>
<sequence>MAAEVEETNGVTEGNPLSEMSYEEKLVFASVIAKPMASEKLTKRLGKLMKKAKNKGLLACGVKDSVKQIVKKKSNGILVIAGDVSPIDTVSHLPLICEGHQVPYCYVPSRFDLGCNNAANTNSVCVFIRKDESYEKLFDKCYKVVDDLPLPIH</sequence>
<dbReference type="Gene3D" id="3.30.1330.30">
    <property type="match status" value="1"/>
</dbReference>